<evidence type="ECO:0000256" key="10">
    <source>
        <dbReference type="SAM" id="MobiDB-lite"/>
    </source>
</evidence>
<evidence type="ECO:0000256" key="4">
    <source>
        <dbReference type="ARBA" id="ARBA00022670"/>
    </source>
</evidence>
<keyword evidence="3" id="KW-1003">Cell membrane</keyword>
<evidence type="ECO:0000256" key="2">
    <source>
        <dbReference type="ARBA" id="ARBA00008683"/>
    </source>
</evidence>
<dbReference type="Gene3D" id="6.20.330.10">
    <property type="match status" value="1"/>
</dbReference>
<evidence type="ECO:0000256" key="3">
    <source>
        <dbReference type="ARBA" id="ARBA00022475"/>
    </source>
</evidence>
<keyword evidence="15" id="KW-1185">Reference proteome</keyword>
<dbReference type="InterPro" id="IPR002142">
    <property type="entry name" value="Peptidase_S49"/>
</dbReference>
<keyword evidence="7" id="KW-0720">Serine protease</keyword>
<dbReference type="NCBIfam" id="NF008745">
    <property type="entry name" value="PRK11778.1"/>
    <property type="match status" value="1"/>
</dbReference>
<gene>
    <name evidence="14" type="primary">sohB</name>
    <name evidence="14" type="ORF">G3T16_20680</name>
</gene>
<evidence type="ECO:0000256" key="6">
    <source>
        <dbReference type="ARBA" id="ARBA00022801"/>
    </source>
</evidence>
<keyword evidence="9 11" id="KW-0472">Membrane</keyword>
<dbReference type="EC" id="3.4.21.-" evidence="14"/>
<keyword evidence="4 14" id="KW-0645">Protease</keyword>
<evidence type="ECO:0000259" key="13">
    <source>
        <dbReference type="Pfam" id="PF08496"/>
    </source>
</evidence>
<dbReference type="EMBL" id="CP048711">
    <property type="protein sequence ID" value="QIB67443.1"/>
    <property type="molecule type" value="Genomic_DNA"/>
</dbReference>
<evidence type="ECO:0000256" key="8">
    <source>
        <dbReference type="ARBA" id="ARBA00022989"/>
    </source>
</evidence>
<reference evidence="14 15" key="1">
    <citation type="submission" date="2020-02" db="EMBL/GenBank/DDBJ databases">
        <title>Genome sequencing for Kineobactrum sp. M2.</title>
        <authorList>
            <person name="Park S.-J."/>
        </authorList>
    </citation>
    <scope>NUCLEOTIDE SEQUENCE [LARGE SCALE GENOMIC DNA]</scope>
    <source>
        <strain evidence="14 15">M2</strain>
    </source>
</reference>
<dbReference type="GO" id="GO:0005886">
    <property type="term" value="C:plasma membrane"/>
    <property type="evidence" value="ECO:0007669"/>
    <property type="project" value="UniProtKB-SubCell"/>
</dbReference>
<evidence type="ECO:0000259" key="12">
    <source>
        <dbReference type="Pfam" id="PF01343"/>
    </source>
</evidence>
<name>A0A6C0U6E9_9GAMM</name>
<dbReference type="Proteomes" id="UP000477680">
    <property type="component" value="Chromosome"/>
</dbReference>
<dbReference type="InterPro" id="IPR029045">
    <property type="entry name" value="ClpP/crotonase-like_dom_sf"/>
</dbReference>
<dbReference type="PANTHER" id="PTHR42987:SF4">
    <property type="entry name" value="PROTEASE SOHB-RELATED"/>
    <property type="match status" value="1"/>
</dbReference>
<sequence length="351" mass="39501">MEYLYEYGLFLAQAITLVAAILLVISGIVAISQRHKMDQHGHIEIRKLNEKYRHTSDVIRHTVNAPDAYKAAMKARRKAEKAEQKAARKRAKSGKEQPETERKRLYVLDFDGDIKASATEHLREEISAVLPEIRPGDEILLRLESPGGLVHSYGLASSQLRRITDAEVPLTVAVDKVAASGGYMMACVGQRIISAPFAVIGSIGVLAQIPNFHRLLQKHDIDFELLTAGEYKRTLTLFGENTDKGREKFVEDLETTHTLFKTFIGENRPALDVEKVATGEIWYGRDALEVGLVDELQTSDAFVQQQLKDKDVFEVRFVQKKHWQEKLGLAAESAIERAVLKLWQHNRGPHA</sequence>
<evidence type="ECO:0000256" key="1">
    <source>
        <dbReference type="ARBA" id="ARBA00004236"/>
    </source>
</evidence>
<feature type="region of interest" description="Disordered" evidence="10">
    <location>
        <begin position="74"/>
        <end position="98"/>
    </location>
</feature>
<dbReference type="Pfam" id="PF08496">
    <property type="entry name" value="Peptidase_S49_N"/>
    <property type="match status" value="1"/>
</dbReference>
<feature type="domain" description="Peptidase S49" evidence="12">
    <location>
        <begin position="164"/>
        <end position="312"/>
    </location>
</feature>
<evidence type="ECO:0000256" key="9">
    <source>
        <dbReference type="ARBA" id="ARBA00023136"/>
    </source>
</evidence>
<evidence type="ECO:0000256" key="5">
    <source>
        <dbReference type="ARBA" id="ARBA00022692"/>
    </source>
</evidence>
<keyword evidence="5 11" id="KW-0812">Transmembrane</keyword>
<dbReference type="Pfam" id="PF01343">
    <property type="entry name" value="Peptidase_S49"/>
    <property type="match status" value="1"/>
</dbReference>
<dbReference type="AlphaFoldDB" id="A0A6C0U6E9"/>
<dbReference type="PANTHER" id="PTHR42987">
    <property type="entry name" value="PEPTIDASE S49"/>
    <property type="match status" value="1"/>
</dbReference>
<dbReference type="InterPro" id="IPR013703">
    <property type="entry name" value="Peptidase_S49_N_proteobac"/>
</dbReference>
<dbReference type="InterPro" id="IPR047272">
    <property type="entry name" value="S49_SppA_C"/>
</dbReference>
<evidence type="ECO:0000313" key="15">
    <source>
        <dbReference type="Proteomes" id="UP000477680"/>
    </source>
</evidence>
<feature type="transmembrane region" description="Helical" evidence="11">
    <location>
        <begin position="12"/>
        <end position="31"/>
    </location>
</feature>
<dbReference type="GO" id="GO:0004252">
    <property type="term" value="F:serine-type endopeptidase activity"/>
    <property type="evidence" value="ECO:0007669"/>
    <property type="project" value="InterPro"/>
</dbReference>
<evidence type="ECO:0000256" key="11">
    <source>
        <dbReference type="SAM" id="Phobius"/>
    </source>
</evidence>
<dbReference type="SUPFAM" id="SSF52096">
    <property type="entry name" value="ClpP/crotonase"/>
    <property type="match status" value="1"/>
</dbReference>
<comment type="subcellular location">
    <subcellularLocation>
        <location evidence="1">Cell membrane</location>
    </subcellularLocation>
</comment>
<organism evidence="14 15">
    <name type="scientific">Kineobactrum salinum</name>
    <dbReference type="NCBI Taxonomy" id="2708301"/>
    <lineage>
        <taxon>Bacteria</taxon>
        <taxon>Pseudomonadati</taxon>
        <taxon>Pseudomonadota</taxon>
        <taxon>Gammaproteobacteria</taxon>
        <taxon>Cellvibrionales</taxon>
        <taxon>Halieaceae</taxon>
        <taxon>Kineobactrum</taxon>
    </lineage>
</organism>
<dbReference type="CDD" id="cd07023">
    <property type="entry name" value="S49_Sppa_N_C"/>
    <property type="match status" value="1"/>
</dbReference>
<keyword evidence="8 11" id="KW-1133">Transmembrane helix</keyword>
<evidence type="ECO:0000256" key="7">
    <source>
        <dbReference type="ARBA" id="ARBA00022825"/>
    </source>
</evidence>
<dbReference type="KEGG" id="kim:G3T16_20680"/>
<dbReference type="Gene3D" id="3.90.226.10">
    <property type="entry name" value="2-enoyl-CoA Hydratase, Chain A, domain 1"/>
    <property type="match status" value="1"/>
</dbReference>
<protein>
    <submittedName>
        <fullName evidence="14">Protease SohB</fullName>
        <ecNumber evidence="14">3.4.21.-</ecNumber>
    </submittedName>
</protein>
<feature type="domain" description="Peptidase S49 N-terminal proteobacteria" evidence="13">
    <location>
        <begin position="2"/>
        <end position="160"/>
    </location>
</feature>
<evidence type="ECO:0000313" key="14">
    <source>
        <dbReference type="EMBL" id="QIB67443.1"/>
    </source>
</evidence>
<dbReference type="GO" id="GO:0006508">
    <property type="term" value="P:proteolysis"/>
    <property type="evidence" value="ECO:0007669"/>
    <property type="project" value="UniProtKB-KW"/>
</dbReference>
<keyword evidence="6 14" id="KW-0378">Hydrolase</keyword>
<comment type="similarity">
    <text evidence="2">Belongs to the peptidase S49 family.</text>
</comment>
<proteinExistence type="inferred from homology"/>
<accession>A0A6C0U6E9</accession>
<dbReference type="RefSeq" id="WP_163496870.1">
    <property type="nucleotide sequence ID" value="NZ_CP048711.1"/>
</dbReference>